<evidence type="ECO:0000256" key="1">
    <source>
        <dbReference type="SAM" id="Phobius"/>
    </source>
</evidence>
<dbReference type="AlphaFoldDB" id="A0A6L3V6D3"/>
<dbReference type="EMBL" id="WBOS01000003">
    <property type="protein sequence ID" value="KAB2336698.1"/>
    <property type="molecule type" value="Genomic_DNA"/>
</dbReference>
<dbReference type="Proteomes" id="UP000481030">
    <property type="component" value="Unassembled WGS sequence"/>
</dbReference>
<sequence>MKKEYTAVGCFFIAISAFLYAFKKLTAAIMSSYINTSEVTYYEGAHKLIGFGMTFWIFTSFLAGIIFLLIGMWPPIQKLLQSKNTNIMKKK</sequence>
<protein>
    <submittedName>
        <fullName evidence="2">Uncharacterized protein</fullName>
    </submittedName>
</protein>
<comment type="caution">
    <text evidence="2">The sequence shown here is derived from an EMBL/GenBank/DDBJ whole genome shotgun (WGS) entry which is preliminary data.</text>
</comment>
<accession>A0A6L3V6D3</accession>
<evidence type="ECO:0000313" key="3">
    <source>
        <dbReference type="Proteomes" id="UP000481030"/>
    </source>
</evidence>
<feature type="transmembrane region" description="Helical" evidence="1">
    <location>
        <begin position="51"/>
        <end position="73"/>
    </location>
</feature>
<evidence type="ECO:0000313" key="2">
    <source>
        <dbReference type="EMBL" id="KAB2336698.1"/>
    </source>
</evidence>
<keyword evidence="3" id="KW-1185">Reference proteome</keyword>
<name>A0A6L3V6D3_9BACI</name>
<gene>
    <name evidence="2" type="ORF">F7731_10090</name>
</gene>
<keyword evidence="1" id="KW-0812">Transmembrane</keyword>
<reference evidence="2 3" key="1">
    <citation type="journal article" date="2016" name="Antonie Van Leeuwenhoek">
        <title>Bacillus depressus sp. nov., isolated from soil of a sunflower field.</title>
        <authorList>
            <person name="Wei X."/>
            <person name="Xin D."/>
            <person name="Xin Y."/>
            <person name="Zhang H."/>
            <person name="Wang T."/>
            <person name="Zhang J."/>
        </authorList>
    </citation>
    <scope>NUCLEOTIDE SEQUENCE [LARGE SCALE GENOMIC DNA]</scope>
    <source>
        <strain evidence="2 3">BZ1</strain>
    </source>
</reference>
<keyword evidence="1" id="KW-0472">Membrane</keyword>
<dbReference type="OrthoDB" id="2939539at2"/>
<keyword evidence="1" id="KW-1133">Transmembrane helix</keyword>
<dbReference type="RefSeq" id="WP_151534653.1">
    <property type="nucleotide sequence ID" value="NZ_WBOS01000003.1"/>
</dbReference>
<proteinExistence type="predicted"/>
<organism evidence="2 3">
    <name type="scientific">Cytobacillus depressus</name>
    <dbReference type="NCBI Taxonomy" id="1602942"/>
    <lineage>
        <taxon>Bacteria</taxon>
        <taxon>Bacillati</taxon>
        <taxon>Bacillota</taxon>
        <taxon>Bacilli</taxon>
        <taxon>Bacillales</taxon>
        <taxon>Bacillaceae</taxon>
        <taxon>Cytobacillus</taxon>
    </lineage>
</organism>